<dbReference type="GeneID" id="111013112"/>
<dbReference type="Pfam" id="PF08263">
    <property type="entry name" value="LRRNT_2"/>
    <property type="match status" value="1"/>
</dbReference>
<keyword evidence="8 11" id="KW-1133">Transmembrane helix</keyword>
<dbReference type="InterPro" id="IPR013210">
    <property type="entry name" value="LRR_N_plant-typ"/>
</dbReference>
<keyword evidence="4" id="KW-0433">Leucine-rich repeat</keyword>
<dbReference type="FunFam" id="1.10.510.10:FF:001306">
    <property type="entry name" value="Leucine-rich repeat receptor-like protein kinase TDR"/>
    <property type="match status" value="1"/>
</dbReference>
<evidence type="ECO:0000256" key="6">
    <source>
        <dbReference type="ARBA" id="ARBA00022729"/>
    </source>
</evidence>
<dbReference type="InterPro" id="IPR008271">
    <property type="entry name" value="Ser/Thr_kinase_AS"/>
</dbReference>
<dbReference type="Pfam" id="PF13855">
    <property type="entry name" value="LRR_8"/>
    <property type="match status" value="2"/>
</dbReference>
<organism evidence="13 14">
    <name type="scientific">Momordica charantia</name>
    <name type="common">Bitter gourd</name>
    <name type="synonym">Balsam pear</name>
    <dbReference type="NCBI Taxonomy" id="3673"/>
    <lineage>
        <taxon>Eukaryota</taxon>
        <taxon>Viridiplantae</taxon>
        <taxon>Streptophyta</taxon>
        <taxon>Embryophyta</taxon>
        <taxon>Tracheophyta</taxon>
        <taxon>Spermatophyta</taxon>
        <taxon>Magnoliopsida</taxon>
        <taxon>eudicotyledons</taxon>
        <taxon>Gunneridae</taxon>
        <taxon>Pentapetalae</taxon>
        <taxon>rosids</taxon>
        <taxon>fabids</taxon>
        <taxon>Cucurbitales</taxon>
        <taxon>Cucurbitaceae</taxon>
        <taxon>Momordiceae</taxon>
        <taxon>Momordica</taxon>
    </lineage>
</organism>
<keyword evidence="10" id="KW-0325">Glycoprotein</keyword>
<protein>
    <submittedName>
        <fullName evidence="14">Leucine-rich repeat receptor-like protein kinase TDR</fullName>
    </submittedName>
</protein>
<dbReference type="PRINTS" id="PR00019">
    <property type="entry name" value="LEURICHRPT"/>
</dbReference>
<dbReference type="InterPro" id="IPR003591">
    <property type="entry name" value="Leu-rich_rpt_typical-subtyp"/>
</dbReference>
<dbReference type="SUPFAM" id="SSF56112">
    <property type="entry name" value="Protein kinase-like (PK-like)"/>
    <property type="match status" value="1"/>
</dbReference>
<evidence type="ECO:0000256" key="5">
    <source>
        <dbReference type="ARBA" id="ARBA00022692"/>
    </source>
</evidence>
<comment type="subcellular location">
    <subcellularLocation>
        <location evidence="1">Membrane</location>
        <topology evidence="1">Single-pass type I membrane protein</topology>
    </subcellularLocation>
</comment>
<feature type="transmembrane region" description="Helical" evidence="11">
    <location>
        <begin position="669"/>
        <end position="693"/>
    </location>
</feature>
<dbReference type="GO" id="GO:0016020">
    <property type="term" value="C:membrane"/>
    <property type="evidence" value="ECO:0007669"/>
    <property type="project" value="UniProtKB-SubCell"/>
</dbReference>
<evidence type="ECO:0000313" key="13">
    <source>
        <dbReference type="Proteomes" id="UP000504603"/>
    </source>
</evidence>
<evidence type="ECO:0000256" key="8">
    <source>
        <dbReference type="ARBA" id="ARBA00022989"/>
    </source>
</evidence>
<dbReference type="Gene3D" id="3.30.200.20">
    <property type="entry name" value="Phosphorylase Kinase, domain 1"/>
    <property type="match status" value="1"/>
</dbReference>
<dbReference type="InterPro" id="IPR001245">
    <property type="entry name" value="Ser-Thr/Tyr_kinase_cat_dom"/>
</dbReference>
<feature type="domain" description="Protein kinase" evidence="12">
    <location>
        <begin position="701"/>
        <end position="985"/>
    </location>
</feature>
<dbReference type="PROSITE" id="PS00108">
    <property type="entry name" value="PROTEIN_KINASE_ST"/>
    <property type="match status" value="1"/>
</dbReference>
<dbReference type="Gene3D" id="3.80.10.10">
    <property type="entry name" value="Ribonuclease Inhibitor"/>
    <property type="match status" value="4"/>
</dbReference>
<comment type="similarity">
    <text evidence="2">Belongs to the protein kinase superfamily. Ser/Thr protein kinase family.</text>
</comment>
<keyword evidence="7" id="KW-0677">Repeat</keyword>
<evidence type="ECO:0000313" key="14">
    <source>
        <dbReference type="RefSeq" id="XP_022143179.1"/>
    </source>
</evidence>
<dbReference type="OrthoDB" id="676979at2759"/>
<dbReference type="GO" id="GO:0004672">
    <property type="term" value="F:protein kinase activity"/>
    <property type="evidence" value="ECO:0007669"/>
    <property type="project" value="InterPro"/>
</dbReference>
<dbReference type="PROSITE" id="PS51450">
    <property type="entry name" value="LRR"/>
    <property type="match status" value="1"/>
</dbReference>
<dbReference type="Proteomes" id="UP000504603">
    <property type="component" value="Unplaced"/>
</dbReference>
<dbReference type="InterPro" id="IPR000719">
    <property type="entry name" value="Prot_kinase_dom"/>
</dbReference>
<dbReference type="PROSITE" id="PS50011">
    <property type="entry name" value="PROTEIN_KINASE_DOM"/>
    <property type="match status" value="1"/>
</dbReference>
<name>A0A6J1CNJ9_MOMCH</name>
<dbReference type="FunFam" id="3.80.10.10:FF:000275">
    <property type="entry name" value="Leucine-rich repeat receptor-like protein kinase"/>
    <property type="match status" value="1"/>
</dbReference>
<dbReference type="InterPro" id="IPR032675">
    <property type="entry name" value="LRR_dom_sf"/>
</dbReference>
<dbReference type="GO" id="GO:0009791">
    <property type="term" value="P:post-embryonic development"/>
    <property type="evidence" value="ECO:0007669"/>
    <property type="project" value="UniProtKB-ARBA"/>
</dbReference>
<dbReference type="FunFam" id="3.80.10.10:FF:001319">
    <property type="entry name" value="Leucine-rich repeat receptor-like protein kinase TDR"/>
    <property type="match status" value="1"/>
</dbReference>
<dbReference type="KEGG" id="mcha:111013112"/>
<dbReference type="FunFam" id="3.30.200.20:FF:001006">
    <property type="entry name" value="Leucine-rich repeat receptor-like protein kinase TDR"/>
    <property type="match status" value="1"/>
</dbReference>
<dbReference type="PANTHER" id="PTHR48056">
    <property type="entry name" value="LRR RECEPTOR-LIKE SERINE/THREONINE-PROTEIN KINASE-RELATED"/>
    <property type="match status" value="1"/>
</dbReference>
<dbReference type="FunFam" id="3.80.10.10:FF:000233">
    <property type="entry name" value="Leucine-rich repeat receptor-like protein kinase TDR"/>
    <property type="match status" value="1"/>
</dbReference>
<dbReference type="Gene3D" id="1.10.510.10">
    <property type="entry name" value="Transferase(Phosphotransferase) domain 1"/>
    <property type="match status" value="1"/>
</dbReference>
<accession>A0A6J1CNJ9</accession>
<dbReference type="InterPro" id="IPR011009">
    <property type="entry name" value="Kinase-like_dom_sf"/>
</dbReference>
<keyword evidence="13" id="KW-1185">Reference proteome</keyword>
<evidence type="ECO:0000256" key="1">
    <source>
        <dbReference type="ARBA" id="ARBA00004479"/>
    </source>
</evidence>
<sequence length="987" mass="108679">MQIIERGACFFSGFSFFTIFPHSLAVVRVPMEVFRCLCSKFLVFLLLSVAASATDPYSEALLSLKSEFFDGFGSLSDWTVPSGEYPSGKIHGCSWSGIKCDKNSSIVIGIDLSMKRLGGAISGEQFHVFKELVDLNLSHNFLSGKLPVGIFNLTNLRSLDISRNNFSGPFPFGISVLQNLVVFDAFSNSFSGSLPVDLSELENLKFLNLAGSYFKGPIPSEYGSFKKLEFIHLAGNFLSGNLPPELGKLKTVTHMEIGYNSYQGSLPWEFGNMSNLQYLDIAGGNLSGPIPKELSNLTKLESLFLFKNQLTGFLPEELSRITSLVDLDLSDNHISGSIPESFSELKNLRLLSLMYNEMTGSVPKGIAELPSMETLLIWSNQFSGSLPTNLGSNRKLKWVDVSTNNFVGAIPPDICLGGVLFKLILFSNKFSGGLSPSLSNCSSLIRLRLEDNSFSGDISLKFSHLPDISYIDLSRNNFTGGIPSVINKASNLQYFNISHNPILGGDFPAETWTLPLLQNFSASDCAIRGNIPKFQLCKSISVIELNGNNLSGKVPESISSCQALVRMDLSENNLSGQIPEELAHLPSLSILDLSHNKFNGSIPNKFRDSLSLLLLNISFNDISGSIPEKEVFQSMGSSAFSGNPKLCGEPLRPCSSSLAILGGKGMGKLILVLIVCAGLAIVATITIAWIFFFRKGSKGKWKMVSFTGLPPFTANDILRSFDSTESKEAISPLSASIFKAVLPTGITVSVKKIEWEAKRMKPMSDFITKLGSLRHKNLVRLLGFCYNKQMVYLLYDYLPNGNLAEKISVKREWQNKLKLTVGIARGLHFLHHDCYPAIPHGDLKSTNIIFDENMEPRLAEFGLRFLQQLNEDPFSSPSMTKEAGEFNNATEEELWIDVHSFGEIILEILSNGRLTTAGSSTQNKARDLLLREIYKENGILSPNSSSQEEIKQVLDIALLCTRSRPSNRPSMEDVLKLLSEVKPQVKS</sequence>
<dbReference type="AlphaFoldDB" id="A0A6J1CNJ9"/>
<evidence type="ECO:0000256" key="10">
    <source>
        <dbReference type="ARBA" id="ARBA00023180"/>
    </source>
</evidence>
<dbReference type="PANTHER" id="PTHR48056:SF25">
    <property type="entry name" value="PROTEIN KINASE DOMAIN-CONTAINING PROTEIN"/>
    <property type="match status" value="1"/>
</dbReference>
<dbReference type="SMART" id="SM00220">
    <property type="entry name" value="S_TKc"/>
    <property type="match status" value="1"/>
</dbReference>
<evidence type="ECO:0000256" key="11">
    <source>
        <dbReference type="SAM" id="Phobius"/>
    </source>
</evidence>
<keyword evidence="9 11" id="KW-0472">Membrane</keyword>
<dbReference type="GO" id="GO:0005524">
    <property type="term" value="F:ATP binding"/>
    <property type="evidence" value="ECO:0007669"/>
    <property type="project" value="InterPro"/>
</dbReference>
<dbReference type="SMART" id="SM00369">
    <property type="entry name" value="LRR_TYP"/>
    <property type="match status" value="5"/>
</dbReference>
<dbReference type="InterPro" id="IPR050647">
    <property type="entry name" value="Plant_LRR-RLKs"/>
</dbReference>
<dbReference type="Pfam" id="PF00560">
    <property type="entry name" value="LRR_1"/>
    <property type="match status" value="5"/>
</dbReference>
<evidence type="ECO:0000256" key="7">
    <source>
        <dbReference type="ARBA" id="ARBA00022737"/>
    </source>
</evidence>
<evidence type="ECO:0000256" key="2">
    <source>
        <dbReference type="ARBA" id="ARBA00008684"/>
    </source>
</evidence>
<reference evidence="14" key="1">
    <citation type="submission" date="2025-08" db="UniProtKB">
        <authorList>
            <consortium name="RefSeq"/>
        </authorList>
    </citation>
    <scope>IDENTIFICATION</scope>
    <source>
        <strain evidence="14">OHB3-1</strain>
    </source>
</reference>
<dbReference type="GO" id="GO:0033612">
    <property type="term" value="F:receptor serine/threonine kinase binding"/>
    <property type="evidence" value="ECO:0007669"/>
    <property type="project" value="TreeGrafter"/>
</dbReference>
<keyword evidence="6" id="KW-0732">Signal</keyword>
<dbReference type="RefSeq" id="XP_022143179.1">
    <property type="nucleotide sequence ID" value="XM_022287487.1"/>
</dbReference>
<keyword evidence="5 11" id="KW-0812">Transmembrane</keyword>
<comment type="similarity">
    <text evidence="3">Belongs to the RLP family.</text>
</comment>
<dbReference type="InterPro" id="IPR001611">
    <property type="entry name" value="Leu-rich_rpt"/>
</dbReference>
<evidence type="ECO:0000256" key="4">
    <source>
        <dbReference type="ARBA" id="ARBA00022614"/>
    </source>
</evidence>
<gene>
    <name evidence="14" type="primary">LOC111013112</name>
</gene>
<evidence type="ECO:0000259" key="12">
    <source>
        <dbReference type="PROSITE" id="PS50011"/>
    </source>
</evidence>
<dbReference type="SUPFAM" id="SSF52058">
    <property type="entry name" value="L domain-like"/>
    <property type="match status" value="2"/>
</dbReference>
<proteinExistence type="inferred from homology"/>
<evidence type="ECO:0000256" key="3">
    <source>
        <dbReference type="ARBA" id="ARBA00009592"/>
    </source>
</evidence>
<dbReference type="Pfam" id="PF07714">
    <property type="entry name" value="PK_Tyr_Ser-Thr"/>
    <property type="match status" value="1"/>
</dbReference>
<evidence type="ECO:0000256" key="9">
    <source>
        <dbReference type="ARBA" id="ARBA00023136"/>
    </source>
</evidence>